<protein>
    <submittedName>
        <fullName evidence="2">Uncharacterized protein</fullName>
    </submittedName>
</protein>
<feature type="region of interest" description="Disordered" evidence="1">
    <location>
        <begin position="110"/>
        <end position="131"/>
    </location>
</feature>
<dbReference type="OrthoDB" id="241883at2157"/>
<name>A0A2Z2HU45_9EURY</name>
<accession>A0A2Z2HU45</accession>
<feature type="region of interest" description="Disordered" evidence="1">
    <location>
        <begin position="194"/>
        <end position="215"/>
    </location>
</feature>
<keyword evidence="3" id="KW-1185">Reference proteome</keyword>
<dbReference type="KEGG" id="naj:B1756_07825"/>
<gene>
    <name evidence="2" type="ORF">B1756_07825</name>
</gene>
<proteinExistence type="predicted"/>
<dbReference type="Proteomes" id="UP000250088">
    <property type="component" value="Chromosome"/>
</dbReference>
<dbReference type="EMBL" id="CP019893">
    <property type="protein sequence ID" value="ARS89655.1"/>
    <property type="molecule type" value="Genomic_DNA"/>
</dbReference>
<dbReference type="RefSeq" id="WP_186336517.1">
    <property type="nucleotide sequence ID" value="NZ_CP019893.1"/>
</dbReference>
<dbReference type="Pfam" id="PF20575">
    <property type="entry name" value="HTH_63"/>
    <property type="match status" value="1"/>
</dbReference>
<dbReference type="AlphaFoldDB" id="A0A2Z2HU45"/>
<evidence type="ECO:0000313" key="2">
    <source>
        <dbReference type="EMBL" id="ARS89655.1"/>
    </source>
</evidence>
<organism evidence="2 3">
    <name type="scientific">Natrarchaeobaculum aegyptiacum</name>
    <dbReference type="NCBI Taxonomy" id="745377"/>
    <lineage>
        <taxon>Archaea</taxon>
        <taxon>Methanobacteriati</taxon>
        <taxon>Methanobacteriota</taxon>
        <taxon>Stenosarchaea group</taxon>
        <taxon>Halobacteria</taxon>
        <taxon>Halobacteriales</taxon>
        <taxon>Natrialbaceae</taxon>
        <taxon>Natrarchaeobaculum</taxon>
    </lineage>
</organism>
<reference evidence="3" key="1">
    <citation type="submission" date="2017-02" db="EMBL/GenBank/DDBJ databases">
        <title>Natronthermophilus aegyptiacus gen. nov.,sp. nov., an aerobic, extremely halophilic alkalithermophilic archaeon isolated from the athalassohaline Wadi An Natrun, Egypt.</title>
        <authorList>
            <person name="Zhao B."/>
        </authorList>
    </citation>
    <scope>NUCLEOTIDE SEQUENCE [LARGE SCALE GENOMIC DNA]</scope>
    <source>
        <strain evidence="3">JW/NM-HA 15</strain>
    </source>
</reference>
<evidence type="ECO:0000256" key="1">
    <source>
        <dbReference type="SAM" id="MobiDB-lite"/>
    </source>
</evidence>
<dbReference type="InterPro" id="IPR046783">
    <property type="entry name" value="HTH_63"/>
</dbReference>
<feature type="compositionally biased region" description="Low complexity" evidence="1">
    <location>
        <begin position="195"/>
        <end position="209"/>
    </location>
</feature>
<evidence type="ECO:0000313" key="3">
    <source>
        <dbReference type="Proteomes" id="UP000250088"/>
    </source>
</evidence>
<feature type="region of interest" description="Disordered" evidence="1">
    <location>
        <begin position="1"/>
        <end position="23"/>
    </location>
</feature>
<sequence length="215" mass="22569">MRPGESPGASVASEQRDGPAPTAATVADSHVVCYVRSTVPGPVVPTVDAVVGRLERLAEAGLIGSVEVTHWPPERHAVLAGDGTTREELVDAFECWAAECGCSLEPAFSRRERPTSPYGASGEVGTDGGENTLERVRVPLVALAIYDERVAGDANGLEQHHPDAVRGVVPYTEPQERGDDWTCTVDEWLATLEPSGRASAAGGAGDASSPVESWQ</sequence>
<dbReference type="GeneID" id="32893979"/>